<feature type="transmembrane region" description="Helical" evidence="15">
    <location>
        <begin position="21"/>
        <end position="40"/>
    </location>
</feature>
<dbReference type="Gene3D" id="3.90.10.10">
    <property type="entry name" value="Cytochrome C3"/>
    <property type="match status" value="1"/>
</dbReference>
<keyword evidence="8" id="KW-0732">Signal</keyword>
<accession>A0A5B9M8K5</accession>
<comment type="cofactor">
    <cofactor evidence="1">
        <name>heme c</name>
        <dbReference type="ChEBI" id="CHEBI:61717"/>
    </cofactor>
</comment>
<dbReference type="RefSeq" id="WP_233903333.1">
    <property type="nucleotide sequence ID" value="NZ_CP036264.1"/>
</dbReference>
<protein>
    <recommendedName>
        <fullName evidence="4">nitrite reductase (cytochrome; ammonia-forming)</fullName>
        <ecNumber evidence="4">1.7.2.2</ecNumber>
    </recommendedName>
</protein>
<dbReference type="GO" id="GO:0046872">
    <property type="term" value="F:metal ion binding"/>
    <property type="evidence" value="ECO:0007669"/>
    <property type="project" value="UniProtKB-KW"/>
</dbReference>
<keyword evidence="7" id="KW-0479">Metal-binding</keyword>
<dbReference type="EMBL" id="CP036264">
    <property type="protein sequence ID" value="QEF97511.1"/>
    <property type="molecule type" value="Genomic_DNA"/>
</dbReference>
<name>A0A5B9M8K5_9BACT</name>
<comment type="catalytic activity">
    <reaction evidence="13">
        <text>6 Fe(III)-[cytochrome c] + NH4(+) + 2 H2O = 6 Fe(II)-[cytochrome c] + nitrite + 8 H(+)</text>
        <dbReference type="Rhea" id="RHEA:13089"/>
        <dbReference type="Rhea" id="RHEA-COMP:10350"/>
        <dbReference type="Rhea" id="RHEA-COMP:14399"/>
        <dbReference type="ChEBI" id="CHEBI:15377"/>
        <dbReference type="ChEBI" id="CHEBI:15378"/>
        <dbReference type="ChEBI" id="CHEBI:16301"/>
        <dbReference type="ChEBI" id="CHEBI:28938"/>
        <dbReference type="ChEBI" id="CHEBI:29033"/>
        <dbReference type="ChEBI" id="CHEBI:29034"/>
        <dbReference type="EC" id="1.7.2.2"/>
    </reaction>
</comment>
<evidence type="ECO:0000256" key="11">
    <source>
        <dbReference type="ARBA" id="ARBA00023002"/>
    </source>
</evidence>
<evidence type="ECO:0000256" key="9">
    <source>
        <dbReference type="ARBA" id="ARBA00022837"/>
    </source>
</evidence>
<feature type="domain" description="Tetrahaem cytochrome" evidence="16">
    <location>
        <begin position="265"/>
        <end position="369"/>
    </location>
</feature>
<keyword evidence="9" id="KW-0106">Calcium</keyword>
<keyword evidence="10" id="KW-0249">Electron transport</keyword>
<evidence type="ECO:0000256" key="12">
    <source>
        <dbReference type="ARBA" id="ARBA00023004"/>
    </source>
</evidence>
<evidence type="ECO:0000256" key="7">
    <source>
        <dbReference type="ARBA" id="ARBA00022723"/>
    </source>
</evidence>
<dbReference type="Proteomes" id="UP000321353">
    <property type="component" value="Chromosome"/>
</dbReference>
<comment type="similarity">
    <text evidence="3">Belongs to the cytochrome c-552 family.</text>
</comment>
<dbReference type="SUPFAM" id="SSF48695">
    <property type="entry name" value="Multiheme cytochromes"/>
    <property type="match status" value="1"/>
</dbReference>
<organism evidence="17 18">
    <name type="scientific">Stieleria maiorica</name>
    <dbReference type="NCBI Taxonomy" id="2795974"/>
    <lineage>
        <taxon>Bacteria</taxon>
        <taxon>Pseudomonadati</taxon>
        <taxon>Planctomycetota</taxon>
        <taxon>Planctomycetia</taxon>
        <taxon>Pirellulales</taxon>
        <taxon>Pirellulaceae</taxon>
        <taxon>Stieleria</taxon>
    </lineage>
</organism>
<evidence type="ECO:0000256" key="2">
    <source>
        <dbReference type="ARBA" id="ARBA00004196"/>
    </source>
</evidence>
<evidence type="ECO:0000256" key="10">
    <source>
        <dbReference type="ARBA" id="ARBA00022982"/>
    </source>
</evidence>
<evidence type="ECO:0000259" key="16">
    <source>
        <dbReference type="Pfam" id="PF14537"/>
    </source>
</evidence>
<dbReference type="PANTHER" id="PTHR30633:SF0">
    <property type="entry name" value="CYTOCHROME C-552"/>
    <property type="match status" value="1"/>
</dbReference>
<gene>
    <name evidence="17" type="ORF">Mal15_15510</name>
</gene>
<evidence type="ECO:0000313" key="17">
    <source>
        <dbReference type="EMBL" id="QEF97511.1"/>
    </source>
</evidence>
<feature type="compositionally biased region" description="Polar residues" evidence="14">
    <location>
        <begin position="234"/>
        <end position="246"/>
    </location>
</feature>
<keyword evidence="6" id="KW-0349">Heme</keyword>
<dbReference type="AlphaFoldDB" id="A0A5B9M8K5"/>
<proteinExistence type="inferred from homology"/>
<reference evidence="17 18" key="1">
    <citation type="submission" date="2019-02" db="EMBL/GenBank/DDBJ databases">
        <title>Planctomycetal bacteria perform biofilm scaping via a novel small molecule.</title>
        <authorList>
            <person name="Jeske O."/>
            <person name="Boedeker C."/>
            <person name="Wiegand S."/>
            <person name="Breitling P."/>
            <person name="Kallscheuer N."/>
            <person name="Jogler M."/>
            <person name="Rohde M."/>
            <person name="Petersen J."/>
            <person name="Medema M.H."/>
            <person name="Surup F."/>
            <person name="Jogler C."/>
        </authorList>
    </citation>
    <scope>NUCLEOTIDE SEQUENCE [LARGE SCALE GENOMIC DNA]</scope>
    <source>
        <strain evidence="17 18">Mal15</strain>
    </source>
</reference>
<evidence type="ECO:0000256" key="1">
    <source>
        <dbReference type="ARBA" id="ARBA00001926"/>
    </source>
</evidence>
<keyword evidence="11" id="KW-0560">Oxidoreductase</keyword>
<sequence>MMIQLKPIWNALRESPNGPKWLTWAAINLSIAAYFGYGLVAPASSHKTAWLPGETTHGHYQIELDCNACHDPGRSTEGPSGADVMQDACIRCHGAQLDLAKDTHPANKFRDPTNAERLKILDAQNCLTCHQEHVPEQTLSMGLTMPADYCWHCHQEVADSRPSHRGMAYDSCATAGCHNYHDNRALYEKYLDDHHGQSDHLELAALPQRSTLESLSGAFRAQQSLTIDDADHPSSWTTDPGFSENSASEDSLSGDSLLDDWATTAHASAGVNCSHCHRGDKDSAGDDAPWSEQVAIERCQQCHERQVESFKTGKHGMRLAAGLSPMTPDLARLPMHAGQAHAELDCSACHSGHRFDTQFAATDACLRCHADDHSLAYGDSSHAALWRDELAGNGPLGSGVSCATCHLPRLEGDSGIWVNHDQNASLRPNETMARQVCTHCHGLEYSLSALADPQTVASCFGDPPAERIKSVQMAHEWFEQQEAKRAARRDNR</sequence>
<dbReference type="InterPro" id="IPR012286">
    <property type="entry name" value="Tetrahaem_cytochrome"/>
</dbReference>
<dbReference type="KEGG" id="smam:Mal15_15510"/>
<evidence type="ECO:0000256" key="6">
    <source>
        <dbReference type="ARBA" id="ARBA00022617"/>
    </source>
</evidence>
<dbReference type="EC" id="1.7.2.2" evidence="4"/>
<keyword evidence="15" id="KW-0812">Transmembrane</keyword>
<dbReference type="GO" id="GO:0030288">
    <property type="term" value="C:outer membrane-bounded periplasmic space"/>
    <property type="evidence" value="ECO:0007669"/>
    <property type="project" value="TreeGrafter"/>
</dbReference>
<comment type="subcellular location">
    <subcellularLocation>
        <location evidence="2">Cell envelope</location>
    </subcellularLocation>
</comment>
<keyword evidence="12" id="KW-0408">Iron</keyword>
<dbReference type="Gene3D" id="1.10.1130.10">
    <property type="entry name" value="Flavocytochrome C3, Chain A"/>
    <property type="match status" value="1"/>
</dbReference>
<dbReference type="GO" id="GO:0020037">
    <property type="term" value="F:heme binding"/>
    <property type="evidence" value="ECO:0007669"/>
    <property type="project" value="TreeGrafter"/>
</dbReference>
<evidence type="ECO:0000256" key="8">
    <source>
        <dbReference type="ARBA" id="ARBA00022729"/>
    </source>
</evidence>
<keyword evidence="15" id="KW-1133">Transmembrane helix</keyword>
<feature type="region of interest" description="Disordered" evidence="14">
    <location>
        <begin position="226"/>
        <end position="254"/>
    </location>
</feature>
<keyword evidence="5" id="KW-0813">Transport</keyword>
<dbReference type="Pfam" id="PF14537">
    <property type="entry name" value="Cytochrom_c3_2"/>
    <property type="match status" value="2"/>
</dbReference>
<keyword evidence="18" id="KW-1185">Reference proteome</keyword>
<dbReference type="GO" id="GO:0042279">
    <property type="term" value="F:nitrite reductase (cytochrome, ammonia-forming) activity"/>
    <property type="evidence" value="ECO:0007669"/>
    <property type="project" value="UniProtKB-EC"/>
</dbReference>
<dbReference type="InterPro" id="IPR003321">
    <property type="entry name" value="Cyt_c552"/>
</dbReference>
<feature type="domain" description="Tetrahaem cytochrome" evidence="16">
    <location>
        <begin position="59"/>
        <end position="155"/>
    </location>
</feature>
<evidence type="ECO:0000313" key="18">
    <source>
        <dbReference type="Proteomes" id="UP000321353"/>
    </source>
</evidence>
<keyword evidence="15" id="KW-0472">Membrane</keyword>
<dbReference type="PANTHER" id="PTHR30633">
    <property type="entry name" value="CYTOCHROME C-552 RESPIRATORY NITRITE REDUCTASE"/>
    <property type="match status" value="1"/>
</dbReference>
<dbReference type="GO" id="GO:0019645">
    <property type="term" value="P:anaerobic electron transport chain"/>
    <property type="evidence" value="ECO:0007669"/>
    <property type="project" value="TreeGrafter"/>
</dbReference>
<evidence type="ECO:0000256" key="13">
    <source>
        <dbReference type="ARBA" id="ARBA00049131"/>
    </source>
</evidence>
<evidence type="ECO:0000256" key="15">
    <source>
        <dbReference type="SAM" id="Phobius"/>
    </source>
</evidence>
<evidence type="ECO:0000256" key="4">
    <source>
        <dbReference type="ARBA" id="ARBA00011887"/>
    </source>
</evidence>
<evidence type="ECO:0000256" key="3">
    <source>
        <dbReference type="ARBA" id="ARBA00009288"/>
    </source>
</evidence>
<evidence type="ECO:0000256" key="5">
    <source>
        <dbReference type="ARBA" id="ARBA00022448"/>
    </source>
</evidence>
<dbReference type="InterPro" id="IPR036280">
    <property type="entry name" value="Multihaem_cyt_sf"/>
</dbReference>
<evidence type="ECO:0000256" key="14">
    <source>
        <dbReference type="SAM" id="MobiDB-lite"/>
    </source>
</evidence>